<dbReference type="InterPro" id="IPR001400">
    <property type="entry name" value="Somatotropin/Prolactin"/>
</dbReference>
<proteinExistence type="evidence at transcript level"/>
<dbReference type="VEuPathDB" id="HostDB:ENSCPOG00000038878"/>
<comment type="similarity">
    <text evidence="2 10">Belongs to the somatotropin/prolactin family.</text>
</comment>
<evidence type="ECO:0000256" key="1">
    <source>
        <dbReference type="ARBA" id="ARBA00004613"/>
    </source>
</evidence>
<dbReference type="PROSITE" id="PS00338">
    <property type="entry name" value="SOMATOTROPIN_2"/>
    <property type="match status" value="1"/>
</dbReference>
<gene>
    <name evidence="11" type="primary">GHC1</name>
    <name evidence="12" type="synonym">Prlrp2</name>
</gene>
<name>A0A0M6L0G0_CAVPO</name>
<dbReference type="PANTHER" id="PTHR11417:SF5">
    <property type="entry name" value="PROLACTIN"/>
    <property type="match status" value="1"/>
</dbReference>
<evidence type="ECO:0000256" key="5">
    <source>
        <dbReference type="ARBA" id="ARBA00023157"/>
    </source>
</evidence>
<dbReference type="CDD" id="cd10288">
    <property type="entry name" value="prolactin_like"/>
    <property type="match status" value="1"/>
</dbReference>
<dbReference type="InterPro" id="IPR009079">
    <property type="entry name" value="4_helix_cytokine-like_core"/>
</dbReference>
<dbReference type="GO" id="GO:0046427">
    <property type="term" value="P:positive regulation of receptor signaling pathway via JAK-STAT"/>
    <property type="evidence" value="ECO:0007669"/>
    <property type="project" value="TreeGrafter"/>
</dbReference>
<reference evidence="11" key="3">
    <citation type="journal article" date="2016" name="Data Brief">
        <title>Curated eutherian third party data gene data sets.</title>
        <authorList>
            <person name="Premzl M."/>
        </authorList>
    </citation>
    <scope>NUCLEOTIDE SEQUENCE</scope>
</reference>
<evidence type="ECO:0000256" key="3">
    <source>
        <dbReference type="ARBA" id="ARBA00022525"/>
    </source>
</evidence>
<evidence type="ECO:0000313" key="12">
    <source>
        <dbReference type="Ensembl" id="ENSCPOP00000032993.1"/>
    </source>
</evidence>
<evidence type="ECO:0000256" key="4">
    <source>
        <dbReference type="ARBA" id="ARBA00022702"/>
    </source>
</evidence>
<evidence type="ECO:0000256" key="8">
    <source>
        <dbReference type="ARBA" id="ARBA00041065"/>
    </source>
</evidence>
<reference evidence="11" key="4">
    <citation type="journal article" date="2019" name="Gene Rep">
        <title>Eutherian third-party data gene collections.</title>
        <authorList>
            <person name="Premzl M."/>
        </authorList>
    </citation>
    <scope>NUCLEOTIDE SEQUENCE</scope>
</reference>
<sequence length="233" mass="26603">MGSIFLVKCDHTMDGKRKASLLLILLMSSLFLGKSMALKVICGDTAGCFLPLPYLFDRAALMSGHIHFLSSELFKEFGMKYPQNSKSFYMQCHTFSIASPTVKTEALKLSYKEFINLLIHLLHSWNEPLKQLIKEAHRLAKAPQSIVTKVENIRRRTLQLLEGLKIIGSQVNLEITNNRKHAVWSGLPFLRSSDEKLRQTAFHNLVYCLLKDAHRIHTYLNVMKCRITSGDHC</sequence>
<reference evidence="12" key="5">
    <citation type="submission" date="2025-05" db="UniProtKB">
        <authorList>
            <consortium name="Ensembl"/>
        </authorList>
    </citation>
    <scope>IDENTIFICATION</scope>
    <source>
        <strain evidence="12">2N</strain>
    </source>
</reference>
<dbReference type="GO" id="GO:0005615">
    <property type="term" value="C:extracellular space"/>
    <property type="evidence" value="ECO:0007669"/>
    <property type="project" value="TreeGrafter"/>
</dbReference>
<dbReference type="GO" id="GO:0005179">
    <property type="term" value="F:hormone activity"/>
    <property type="evidence" value="ECO:0007669"/>
    <property type="project" value="UniProtKB-KW"/>
</dbReference>
<dbReference type="SUPFAM" id="SSF47266">
    <property type="entry name" value="4-helical cytokines"/>
    <property type="match status" value="1"/>
</dbReference>
<accession>A0A0M6L0G0</accession>
<reference evidence="13" key="1">
    <citation type="journal article" date="2011" name="Nature">
        <title>A high-resolution map of human evolutionary constraint using 29 mammals.</title>
        <authorList>
            <person name="Lindblad-Toh K."/>
            <person name="Garber M."/>
            <person name="Zuk O."/>
            <person name="Lin M.F."/>
            <person name="Parker B.J."/>
            <person name="Washietl S."/>
            <person name="Kheradpour P."/>
            <person name="Ernst J."/>
            <person name="Jordan G."/>
            <person name="Mauceli E."/>
            <person name="Ward L.D."/>
            <person name="Lowe C.B."/>
            <person name="Holloway A.K."/>
            <person name="Clamp M."/>
            <person name="Gnerre S."/>
            <person name="Alfoldi J."/>
            <person name="Beal K."/>
            <person name="Chang J."/>
            <person name="Clawson H."/>
            <person name="Cuff J."/>
            <person name="Di Palma F."/>
            <person name="Fitzgerald S."/>
            <person name="Flicek P."/>
            <person name="Guttman M."/>
            <person name="Hubisz M.J."/>
            <person name="Jaffe D.B."/>
            <person name="Jungreis I."/>
            <person name="Kent W.J."/>
            <person name="Kostka D."/>
            <person name="Lara M."/>
            <person name="Martins A.L."/>
            <person name="Massingham T."/>
            <person name="Moltke I."/>
            <person name="Raney B.J."/>
            <person name="Rasmussen M.D."/>
            <person name="Robinson J."/>
            <person name="Stark A."/>
            <person name="Vilella A.J."/>
            <person name="Wen J."/>
            <person name="Xie X."/>
            <person name="Zody M.C."/>
            <person name="Baldwin J."/>
            <person name="Bloom T."/>
            <person name="Chin C.W."/>
            <person name="Heiman D."/>
            <person name="Nicol R."/>
            <person name="Nusbaum C."/>
            <person name="Young S."/>
            <person name="Wilkinson J."/>
            <person name="Worley K.C."/>
            <person name="Kovar C.L."/>
            <person name="Muzny D.M."/>
            <person name="Gibbs R.A."/>
            <person name="Cree A."/>
            <person name="Dihn H.H."/>
            <person name="Fowler G."/>
            <person name="Jhangiani S."/>
            <person name="Joshi V."/>
            <person name="Lee S."/>
            <person name="Lewis L.R."/>
            <person name="Nazareth L.V."/>
            <person name="Okwuonu G."/>
            <person name="Santibanez J."/>
            <person name="Warren W.C."/>
            <person name="Mardis E.R."/>
            <person name="Weinstock G.M."/>
            <person name="Wilson R.K."/>
            <person name="Delehaunty K."/>
            <person name="Dooling D."/>
            <person name="Fronik C."/>
            <person name="Fulton L."/>
            <person name="Fulton B."/>
            <person name="Graves T."/>
            <person name="Minx P."/>
            <person name="Sodergren E."/>
            <person name="Birney E."/>
            <person name="Margulies E.H."/>
            <person name="Herrero J."/>
            <person name="Green E.D."/>
            <person name="Haussler D."/>
            <person name="Siepel A."/>
            <person name="Goldman N."/>
            <person name="Pollard K.S."/>
            <person name="Pedersen J.S."/>
            <person name="Lander E.S."/>
            <person name="Kellis M."/>
        </authorList>
    </citation>
    <scope>NUCLEOTIDE SEQUENCE [LARGE SCALE GENOMIC DNA]</scope>
    <source>
        <strain evidence="13">2N</strain>
    </source>
</reference>
<keyword evidence="4 10" id="KW-0372">Hormone</keyword>
<protein>
    <recommendedName>
        <fullName evidence="8">Prolactin</fullName>
    </recommendedName>
</protein>
<dbReference type="GO" id="GO:0007595">
    <property type="term" value="P:lactation"/>
    <property type="evidence" value="ECO:0007669"/>
    <property type="project" value="UniProtKB-KW"/>
</dbReference>
<evidence type="ECO:0000313" key="13">
    <source>
        <dbReference type="Proteomes" id="UP000005447"/>
    </source>
</evidence>
<keyword evidence="13" id="KW-1185">Reference proteome</keyword>
<dbReference type="GO" id="GO:0007565">
    <property type="term" value="P:female pregnancy"/>
    <property type="evidence" value="ECO:0007669"/>
    <property type="project" value="TreeGrafter"/>
</dbReference>
<dbReference type="PROSITE" id="PS00266">
    <property type="entry name" value="SOMATOTROPIN_1"/>
    <property type="match status" value="1"/>
</dbReference>
<evidence type="ECO:0000256" key="7">
    <source>
        <dbReference type="ARBA" id="ARBA00038619"/>
    </source>
</evidence>
<dbReference type="GO" id="GO:0005148">
    <property type="term" value="F:prolactin receptor binding"/>
    <property type="evidence" value="ECO:0007669"/>
    <property type="project" value="TreeGrafter"/>
</dbReference>
<dbReference type="GO" id="GO:0031667">
    <property type="term" value="P:response to nutrient levels"/>
    <property type="evidence" value="ECO:0007669"/>
    <property type="project" value="TreeGrafter"/>
</dbReference>
<dbReference type="EMBL" id="LM644210">
    <property type="protein sequence ID" value="CDW51457.1"/>
    <property type="molecule type" value="mRNA"/>
</dbReference>
<dbReference type="STRING" id="10141.ENSCPOP00000032993"/>
<dbReference type="PANTHER" id="PTHR11417">
    <property type="entry name" value="SOMATOTROPIN,PROLACTIN"/>
    <property type="match status" value="1"/>
</dbReference>
<comment type="subunit">
    <text evidence="7">Interacts with PRLR.</text>
</comment>
<evidence type="ECO:0000313" key="11">
    <source>
        <dbReference type="EMBL" id="CDW51457.1"/>
    </source>
</evidence>
<evidence type="ECO:0000256" key="6">
    <source>
        <dbReference type="ARBA" id="ARBA00037239"/>
    </source>
</evidence>
<dbReference type="GO" id="GO:0008284">
    <property type="term" value="P:positive regulation of cell population proliferation"/>
    <property type="evidence" value="ECO:0007669"/>
    <property type="project" value="TreeGrafter"/>
</dbReference>
<dbReference type="GeneTree" id="ENSGT00950000182818"/>
<dbReference type="Bgee" id="ENSCPOG00000038878">
    <property type="expression patterns" value="Expressed in hypothalamus"/>
</dbReference>
<dbReference type="AlphaFoldDB" id="A0A0M6L0G0"/>
<dbReference type="EMBL" id="AAKN02019238">
    <property type="status" value="NOT_ANNOTATED_CDS"/>
    <property type="molecule type" value="Genomic_DNA"/>
</dbReference>
<keyword evidence="3" id="KW-0964">Secreted</keyword>
<dbReference type="Pfam" id="PF00103">
    <property type="entry name" value="Hormone_1"/>
    <property type="match status" value="1"/>
</dbReference>
<evidence type="ECO:0000256" key="2">
    <source>
        <dbReference type="ARBA" id="ARBA00008474"/>
    </source>
</evidence>
<dbReference type="InterPro" id="IPR018116">
    <property type="entry name" value="Somatotropin_CS"/>
</dbReference>
<organism evidence="11">
    <name type="scientific">Cavia porcellus</name>
    <name type="common">Guinea pig</name>
    <dbReference type="NCBI Taxonomy" id="10141"/>
    <lineage>
        <taxon>Eukaryota</taxon>
        <taxon>Metazoa</taxon>
        <taxon>Chordata</taxon>
        <taxon>Craniata</taxon>
        <taxon>Vertebrata</taxon>
        <taxon>Euteleostomi</taxon>
        <taxon>Mammalia</taxon>
        <taxon>Eutheria</taxon>
        <taxon>Euarchontoglires</taxon>
        <taxon>Glires</taxon>
        <taxon>Rodentia</taxon>
        <taxon>Hystricomorpha</taxon>
        <taxon>Caviidae</taxon>
        <taxon>Cavia</taxon>
    </lineage>
</organism>
<comment type="function">
    <text evidence="6">Prolactin acts primarily on the mammary gland by promoting lactation.</text>
</comment>
<keyword evidence="5" id="KW-1015">Disulfide bond</keyword>
<dbReference type="GO" id="GO:1903489">
    <property type="term" value="P:positive regulation of lactation"/>
    <property type="evidence" value="ECO:0007669"/>
    <property type="project" value="TreeGrafter"/>
</dbReference>
<comment type="subcellular location">
    <subcellularLocation>
        <location evidence="1 10">Secreted</location>
    </subcellularLocation>
</comment>
<dbReference type="Ensembl" id="ENSCPOT00000033255.1">
    <property type="protein sequence ID" value="ENSCPOP00000032993.1"/>
    <property type="gene ID" value="ENSCPOG00000038878.1"/>
</dbReference>
<keyword evidence="9" id="KW-0421">Lactation</keyword>
<evidence type="ECO:0000256" key="10">
    <source>
        <dbReference type="RuleBase" id="RU003618"/>
    </source>
</evidence>
<reference evidence="11" key="2">
    <citation type="journal article" date="2015" name="Genom Data">
        <title>Third party data gene data set of eutherian growth hormone genes.</title>
        <authorList>
            <person name="Premzl M."/>
        </authorList>
    </citation>
    <scope>NUCLEOTIDE SEQUENCE</scope>
</reference>
<dbReference type="OMA" id="RIMFNEC"/>
<dbReference type="Gene3D" id="1.20.1250.10">
    <property type="match status" value="1"/>
</dbReference>
<evidence type="ECO:0000256" key="9">
    <source>
        <dbReference type="ARBA" id="ARBA00043262"/>
    </source>
</evidence>
<dbReference type="Proteomes" id="UP000005447">
    <property type="component" value="Unassembled WGS sequence"/>
</dbReference>
<dbReference type="PRINTS" id="PR00836">
    <property type="entry name" value="SOMATOTROPIN"/>
</dbReference>